<feature type="compositionally biased region" description="Low complexity" evidence="10">
    <location>
        <begin position="637"/>
        <end position="646"/>
    </location>
</feature>
<evidence type="ECO:0000256" key="2">
    <source>
        <dbReference type="ARBA" id="ARBA00022448"/>
    </source>
</evidence>
<dbReference type="GO" id="GO:0005524">
    <property type="term" value="F:ATP binding"/>
    <property type="evidence" value="ECO:0007669"/>
    <property type="project" value="UniProtKB-KW"/>
</dbReference>
<dbReference type="PROSITE" id="PS00211">
    <property type="entry name" value="ABC_TRANSPORTER_1"/>
    <property type="match status" value="1"/>
</dbReference>
<dbReference type="FunFam" id="3.40.50.300:FF:000299">
    <property type="entry name" value="ABC transporter ATP-binding protein/permease"/>
    <property type="match status" value="1"/>
</dbReference>
<dbReference type="InterPro" id="IPR017871">
    <property type="entry name" value="ABC_transporter-like_CS"/>
</dbReference>
<evidence type="ECO:0000256" key="7">
    <source>
        <dbReference type="ARBA" id="ARBA00022989"/>
    </source>
</evidence>
<dbReference type="InterPro" id="IPR027417">
    <property type="entry name" value="P-loop_NTPase"/>
</dbReference>
<dbReference type="InterPro" id="IPR003439">
    <property type="entry name" value="ABC_transporter-like_ATP-bd"/>
</dbReference>
<evidence type="ECO:0000259" key="12">
    <source>
        <dbReference type="PROSITE" id="PS50893"/>
    </source>
</evidence>
<organism evidence="14">
    <name type="scientific">Nonomuraea gerenzanensis</name>
    <dbReference type="NCBI Taxonomy" id="93944"/>
    <lineage>
        <taxon>Bacteria</taxon>
        <taxon>Bacillati</taxon>
        <taxon>Actinomycetota</taxon>
        <taxon>Actinomycetes</taxon>
        <taxon>Streptosporangiales</taxon>
        <taxon>Streptosporangiaceae</taxon>
        <taxon>Nonomuraea</taxon>
    </lineage>
</organism>
<dbReference type="Pfam" id="PF00005">
    <property type="entry name" value="ABC_tran"/>
    <property type="match status" value="1"/>
</dbReference>
<feature type="transmembrane region" description="Helical" evidence="11">
    <location>
        <begin position="253"/>
        <end position="276"/>
    </location>
</feature>
<dbReference type="GO" id="GO:0015421">
    <property type="term" value="F:ABC-type oligopeptide transporter activity"/>
    <property type="evidence" value="ECO:0007669"/>
    <property type="project" value="TreeGrafter"/>
</dbReference>
<keyword evidence="2" id="KW-0813">Transport</keyword>
<feature type="domain" description="ABC transmembrane type-1" evidence="13">
    <location>
        <begin position="6"/>
        <end position="288"/>
    </location>
</feature>
<evidence type="ECO:0000256" key="5">
    <source>
        <dbReference type="ARBA" id="ARBA00022741"/>
    </source>
</evidence>
<sequence>MRKLFAAGVVFAILAALCEVAAIRLFGHITDEVLTTRDLGAFWAPAVWWLGLAAVAGVTSFAGAYATALGAERFLLALRDRVYAHVQTLAPDFAEKRRLGDLMARLTDDIEAIEELVGSGLVKIITTVAGVIFFAGAAFFIRWDLALLTMALIPLFLVVSKVFAGRFRSAAALERASNGAMNSVLEEGLANQPLVQAYNRQDAESRRLHGEGRGWLRANMAQAWLAGLYSPVVQVIETVCLIVILGFGAWEIAAGRLTLGGLLAFAAYLALLYPAVQALGELAMTVSEAAAGSDRVVEILRTGPAVTDARDAAPAGRSRGRVAFERVGFAYPGRGRPVLRDLSFAVEPGEVVVLAGPSGAGKSTVAKLLLRFYDPDEGRILLDGTDLRDLTRESLRDNVTILHQETMLFSGSVRDNIAYGRPGASLDEVIRAAEAAGVHDFVKLLPQGYDTPVGQRGRLLSGGQRQRVAIARAILRDTPVLVLDEPTAGLDDATAAQVMRPLRRLMAGRTTLLITHDLRNLPDRVRVVVLEPVPREERIRLKRVGVPARSRSSVPGGSPASSRSPVAGGSPVSAGSLASSPASGGSPTSGLSPASGGSPTSGGPLASGRSLAPDHVQASGRSPMPGREVGAEPVPAPRRASASARPNATECRAVPEGSSGPEGSRGRPGGADGPPGPLRDTS</sequence>
<feature type="compositionally biased region" description="Polar residues" evidence="10">
    <location>
        <begin position="550"/>
        <end position="563"/>
    </location>
</feature>
<feature type="transmembrane region" description="Helical" evidence="11">
    <location>
        <begin position="46"/>
        <end position="71"/>
    </location>
</feature>
<evidence type="ECO:0000256" key="9">
    <source>
        <dbReference type="ARBA" id="ARBA00061644"/>
    </source>
</evidence>
<keyword evidence="4 11" id="KW-0812">Transmembrane</keyword>
<comment type="subcellular location">
    <subcellularLocation>
        <location evidence="1">Cell membrane</location>
        <topology evidence="1">Multi-pass membrane protein</topology>
    </subcellularLocation>
</comment>
<keyword evidence="7 11" id="KW-1133">Transmembrane helix</keyword>
<dbReference type="GO" id="GO:0005886">
    <property type="term" value="C:plasma membrane"/>
    <property type="evidence" value="ECO:0007669"/>
    <property type="project" value="UniProtKB-SubCell"/>
</dbReference>
<feature type="region of interest" description="Disordered" evidence="10">
    <location>
        <begin position="544"/>
        <end position="682"/>
    </location>
</feature>
<dbReference type="RefSeq" id="WP_225266721.1">
    <property type="nucleotide sequence ID" value="NZ_CP084058.1"/>
</dbReference>
<dbReference type="GO" id="GO:0016887">
    <property type="term" value="F:ATP hydrolysis activity"/>
    <property type="evidence" value="ECO:0007669"/>
    <property type="project" value="InterPro"/>
</dbReference>
<dbReference type="PROSITE" id="PS50893">
    <property type="entry name" value="ABC_TRANSPORTER_2"/>
    <property type="match status" value="1"/>
</dbReference>
<dbReference type="Gene3D" id="3.40.50.300">
    <property type="entry name" value="P-loop containing nucleotide triphosphate hydrolases"/>
    <property type="match status" value="1"/>
</dbReference>
<keyword evidence="6 14" id="KW-0067">ATP-binding</keyword>
<keyword evidence="3" id="KW-1003">Cell membrane</keyword>
<feature type="domain" description="ABC transporter" evidence="12">
    <location>
        <begin position="322"/>
        <end position="557"/>
    </location>
</feature>
<feature type="transmembrane region" description="Helical" evidence="11">
    <location>
        <begin position="147"/>
        <end position="164"/>
    </location>
</feature>
<dbReference type="SMART" id="SM00382">
    <property type="entry name" value="AAA"/>
    <property type="match status" value="1"/>
</dbReference>
<dbReference type="AlphaFoldDB" id="A0A1M4EG78"/>
<feature type="transmembrane region" description="Helical" evidence="11">
    <location>
        <begin position="121"/>
        <end position="141"/>
    </location>
</feature>
<evidence type="ECO:0000256" key="4">
    <source>
        <dbReference type="ARBA" id="ARBA00022692"/>
    </source>
</evidence>
<feature type="transmembrane region" description="Helical" evidence="11">
    <location>
        <begin position="223"/>
        <end position="247"/>
    </location>
</feature>
<evidence type="ECO:0000256" key="3">
    <source>
        <dbReference type="ARBA" id="ARBA00022475"/>
    </source>
</evidence>
<evidence type="ECO:0000313" key="14">
    <source>
        <dbReference type="EMBL" id="SBO97991.1"/>
    </source>
</evidence>
<dbReference type="Gene3D" id="1.20.1560.10">
    <property type="entry name" value="ABC transporter type 1, transmembrane domain"/>
    <property type="match status" value="1"/>
</dbReference>
<gene>
    <name evidence="14" type="ORF">BN4615_P7507</name>
</gene>
<proteinExistence type="inferred from homology"/>
<dbReference type="InterPro" id="IPR036640">
    <property type="entry name" value="ABC1_TM_sf"/>
</dbReference>
<comment type="similarity">
    <text evidence="9">Belongs to the ABC transporter superfamily. Lipid exporter (TC 3.A.1.106) family.</text>
</comment>
<dbReference type="PANTHER" id="PTHR43394:SF1">
    <property type="entry name" value="ATP-BINDING CASSETTE SUB-FAMILY B MEMBER 10, MITOCHONDRIAL"/>
    <property type="match status" value="1"/>
</dbReference>
<dbReference type="InterPro" id="IPR039421">
    <property type="entry name" value="Type_1_exporter"/>
</dbReference>
<protein>
    <submittedName>
        <fullName evidence="14">Lipid A export ATP-binding/permease protein MsbA</fullName>
    </submittedName>
</protein>
<dbReference type="SUPFAM" id="SSF90123">
    <property type="entry name" value="ABC transporter transmembrane region"/>
    <property type="match status" value="1"/>
</dbReference>
<evidence type="ECO:0000256" key="8">
    <source>
        <dbReference type="ARBA" id="ARBA00023136"/>
    </source>
</evidence>
<keyword evidence="8 11" id="KW-0472">Membrane</keyword>
<dbReference type="Pfam" id="PF00664">
    <property type="entry name" value="ABC_membrane"/>
    <property type="match status" value="1"/>
</dbReference>
<name>A0A1M4EG78_9ACTN</name>
<dbReference type="PANTHER" id="PTHR43394">
    <property type="entry name" value="ATP-DEPENDENT PERMEASE MDL1, MITOCHONDRIAL"/>
    <property type="match status" value="1"/>
</dbReference>
<evidence type="ECO:0000256" key="10">
    <source>
        <dbReference type="SAM" id="MobiDB-lite"/>
    </source>
</evidence>
<evidence type="ECO:0000256" key="1">
    <source>
        <dbReference type="ARBA" id="ARBA00004651"/>
    </source>
</evidence>
<dbReference type="InterPro" id="IPR003593">
    <property type="entry name" value="AAA+_ATPase"/>
</dbReference>
<evidence type="ECO:0000256" key="11">
    <source>
        <dbReference type="SAM" id="Phobius"/>
    </source>
</evidence>
<feature type="compositionally biased region" description="Low complexity" evidence="10">
    <location>
        <begin position="564"/>
        <end position="608"/>
    </location>
</feature>
<evidence type="ECO:0000256" key="6">
    <source>
        <dbReference type="ARBA" id="ARBA00022840"/>
    </source>
</evidence>
<dbReference type="PROSITE" id="PS50929">
    <property type="entry name" value="ABC_TM1F"/>
    <property type="match status" value="1"/>
</dbReference>
<reference evidence="14" key="1">
    <citation type="submission" date="2016-04" db="EMBL/GenBank/DDBJ databases">
        <authorList>
            <person name="Evans L.H."/>
            <person name="Alamgir A."/>
            <person name="Owens N."/>
            <person name="Weber N.D."/>
            <person name="Virtaneva K."/>
            <person name="Barbian K."/>
            <person name="Babar A."/>
            <person name="Rosenke K."/>
        </authorList>
    </citation>
    <scope>NUCLEOTIDE SEQUENCE</scope>
    <source>
        <strain evidence="14">Nono1</strain>
    </source>
</reference>
<keyword evidence="5" id="KW-0547">Nucleotide-binding</keyword>
<dbReference type="EMBL" id="LT559118">
    <property type="protein sequence ID" value="SBO97991.1"/>
    <property type="molecule type" value="Genomic_DNA"/>
</dbReference>
<dbReference type="InterPro" id="IPR011527">
    <property type="entry name" value="ABC1_TM_dom"/>
</dbReference>
<dbReference type="SUPFAM" id="SSF52540">
    <property type="entry name" value="P-loop containing nucleoside triphosphate hydrolases"/>
    <property type="match status" value="1"/>
</dbReference>
<evidence type="ECO:0000259" key="13">
    <source>
        <dbReference type="PROSITE" id="PS50929"/>
    </source>
</evidence>
<accession>A0A1M4EG78</accession>